<evidence type="ECO:0000313" key="2">
    <source>
        <dbReference type="Proteomes" id="UP000625976"/>
    </source>
</evidence>
<protein>
    <recommendedName>
        <fullName evidence="3">Sigma-70 family RNA polymerase sigma factor</fullName>
    </recommendedName>
</protein>
<dbReference type="GO" id="GO:0006352">
    <property type="term" value="P:DNA-templated transcription initiation"/>
    <property type="evidence" value="ECO:0007669"/>
    <property type="project" value="InterPro"/>
</dbReference>
<dbReference type="Gene3D" id="1.10.1740.10">
    <property type="match status" value="1"/>
</dbReference>
<dbReference type="EMBL" id="BMFQ01000003">
    <property type="protein sequence ID" value="GGG51811.1"/>
    <property type="molecule type" value="Genomic_DNA"/>
</dbReference>
<evidence type="ECO:0008006" key="3">
    <source>
        <dbReference type="Google" id="ProtNLM"/>
    </source>
</evidence>
<evidence type="ECO:0000313" key="1">
    <source>
        <dbReference type="EMBL" id="GGG51811.1"/>
    </source>
</evidence>
<dbReference type="SUPFAM" id="SSF88946">
    <property type="entry name" value="Sigma2 domain of RNA polymerase sigma factors"/>
    <property type="match status" value="1"/>
</dbReference>
<comment type="caution">
    <text evidence="1">The sequence shown here is derived from an EMBL/GenBank/DDBJ whole genome shotgun (WGS) entry which is preliminary data.</text>
</comment>
<proteinExistence type="predicted"/>
<sequence length="203" mass="23757">MNITTLSDQELVELVKEDQDYLGYIYKTHKEYCILFMRRLIVGSKIKEEELGDIYQDVMLILYEKIVKGDFILTCSLQTYLNSVCRYQVLNKFKAVGKQLNFEAYESFDVDSINEQYDPQIQDDLEDLGNDKEAQFTALEAALQKLKNSGGKCYELLTLFWYHRKSMAELTDHFGYTNPSNTKNQKAKCQKRLEKLAFNEMNT</sequence>
<organism evidence="1 2">
    <name type="scientific">Bizionia arctica</name>
    <dbReference type="NCBI Taxonomy" id="1495645"/>
    <lineage>
        <taxon>Bacteria</taxon>
        <taxon>Pseudomonadati</taxon>
        <taxon>Bacteroidota</taxon>
        <taxon>Flavobacteriia</taxon>
        <taxon>Flavobacteriales</taxon>
        <taxon>Flavobacteriaceae</taxon>
        <taxon>Bizionia</taxon>
    </lineage>
</organism>
<dbReference type="AlphaFoldDB" id="A0A917GMG1"/>
<gene>
    <name evidence="1" type="ORF">GCM10010976_23720</name>
</gene>
<dbReference type="GO" id="GO:0003700">
    <property type="term" value="F:DNA-binding transcription factor activity"/>
    <property type="evidence" value="ECO:0007669"/>
    <property type="project" value="InterPro"/>
</dbReference>
<keyword evidence="2" id="KW-1185">Reference proteome</keyword>
<accession>A0A917GMG1</accession>
<name>A0A917GMG1_9FLAO</name>
<dbReference type="InterPro" id="IPR013325">
    <property type="entry name" value="RNA_pol_sigma_r2"/>
</dbReference>
<dbReference type="Proteomes" id="UP000625976">
    <property type="component" value="Unassembled WGS sequence"/>
</dbReference>
<dbReference type="RefSeq" id="WP_188465160.1">
    <property type="nucleotide sequence ID" value="NZ_BMFQ01000003.1"/>
</dbReference>
<reference evidence="1" key="2">
    <citation type="submission" date="2020-09" db="EMBL/GenBank/DDBJ databases">
        <authorList>
            <person name="Sun Q."/>
            <person name="Zhou Y."/>
        </authorList>
    </citation>
    <scope>NUCLEOTIDE SEQUENCE</scope>
    <source>
        <strain evidence="1">CGMCC 1.12751</strain>
    </source>
</reference>
<reference evidence="1" key="1">
    <citation type="journal article" date="2014" name="Int. J. Syst. Evol. Microbiol.">
        <title>Complete genome sequence of Corynebacterium casei LMG S-19264T (=DSM 44701T), isolated from a smear-ripened cheese.</title>
        <authorList>
            <consortium name="US DOE Joint Genome Institute (JGI-PGF)"/>
            <person name="Walter F."/>
            <person name="Albersmeier A."/>
            <person name="Kalinowski J."/>
            <person name="Ruckert C."/>
        </authorList>
    </citation>
    <scope>NUCLEOTIDE SEQUENCE</scope>
    <source>
        <strain evidence="1">CGMCC 1.12751</strain>
    </source>
</reference>